<dbReference type="GO" id="GO:0016747">
    <property type="term" value="F:acyltransferase activity, transferring groups other than amino-acyl groups"/>
    <property type="evidence" value="ECO:0007669"/>
    <property type="project" value="InterPro"/>
</dbReference>
<dbReference type="InterPro" id="IPR016181">
    <property type="entry name" value="Acyl_CoA_acyltransferase"/>
</dbReference>
<dbReference type="HOGENOM" id="CLU_083895_1_0_5"/>
<dbReference type="Pfam" id="PF13508">
    <property type="entry name" value="Acetyltransf_7"/>
    <property type="match status" value="1"/>
</dbReference>
<dbReference type="eggNOG" id="COG0454">
    <property type="taxonomic scope" value="Bacteria"/>
</dbReference>
<dbReference type="SUPFAM" id="SSF55729">
    <property type="entry name" value="Acyl-CoA N-acyltransferases (Nat)"/>
    <property type="match status" value="1"/>
</dbReference>
<evidence type="ECO:0000313" key="3">
    <source>
        <dbReference type="Proteomes" id="UP000033200"/>
    </source>
</evidence>
<sequence>MTGVDPVLVRGWLAARSLSRGLPAPVADHGGWRVDTGGPVERRRHLFAEVGPGLTALLATIDTPGVFVKLCADAGTFRALLPPHWMITDANCMMVPERAALTPPVVPPGYRLATVRDGGVTHATIAAPDGVLAASGHAAELDGIFVYDRIVVEDAHRRRGLGRALMMALGAHCTSTSRQVLTATAMGAALYATLGWRVYAPYTTATIP</sequence>
<dbReference type="Proteomes" id="UP000033200">
    <property type="component" value="Chromosome"/>
</dbReference>
<dbReference type="Gene3D" id="3.40.630.30">
    <property type="match status" value="1"/>
</dbReference>
<dbReference type="InterPro" id="IPR000182">
    <property type="entry name" value="GNAT_dom"/>
</dbReference>
<dbReference type="PROSITE" id="PS51186">
    <property type="entry name" value="GNAT"/>
    <property type="match status" value="1"/>
</dbReference>
<evidence type="ECO:0000313" key="2">
    <source>
        <dbReference type="EMBL" id="AIT06678.1"/>
    </source>
</evidence>
<keyword evidence="3" id="KW-1185">Reference proteome</keyword>
<dbReference type="RefSeq" id="WP_038662612.1">
    <property type="nucleotide sequence ID" value="NZ_CP009571.1"/>
</dbReference>
<dbReference type="EMBL" id="CP009571">
    <property type="protein sequence ID" value="AIT06678.1"/>
    <property type="molecule type" value="Genomic_DNA"/>
</dbReference>
<protein>
    <submittedName>
        <fullName evidence="2">GCN5 family acetyltransferase</fullName>
    </submittedName>
</protein>
<gene>
    <name evidence="2" type="ORF">MC45_10175</name>
</gene>
<evidence type="ECO:0000259" key="1">
    <source>
        <dbReference type="PROSITE" id="PS51186"/>
    </source>
</evidence>
<organism evidence="2 3">
    <name type="scientific">Sphingomonas taxi</name>
    <dbReference type="NCBI Taxonomy" id="1549858"/>
    <lineage>
        <taxon>Bacteria</taxon>
        <taxon>Pseudomonadati</taxon>
        <taxon>Pseudomonadota</taxon>
        <taxon>Alphaproteobacteria</taxon>
        <taxon>Sphingomonadales</taxon>
        <taxon>Sphingomonadaceae</taxon>
        <taxon>Sphingomonas</taxon>
    </lineage>
</organism>
<name>A0A097EGJ9_9SPHN</name>
<keyword evidence="2" id="KW-0808">Transferase</keyword>
<accession>A0A097EGJ9</accession>
<dbReference type="KEGG" id="stax:MC45_10175"/>
<dbReference type="STRING" id="1549858.MC45_10175"/>
<proteinExistence type="predicted"/>
<reference evidence="2 3" key="1">
    <citation type="submission" date="2014-09" db="EMBL/GenBank/DDBJ databases">
        <title>Using Illumina technology Improving SMRT sequencing Genome Assembly by RASTools.</title>
        <authorList>
            <person name="Zhou Y."/>
            <person name="Ma T."/>
            <person name="Liu T."/>
        </authorList>
    </citation>
    <scope>NUCLEOTIDE SEQUENCE [LARGE SCALE GENOMIC DNA]</scope>
    <source>
        <strain evidence="2 3">ATCC 55669</strain>
    </source>
</reference>
<feature type="domain" description="N-acetyltransferase" evidence="1">
    <location>
        <begin position="75"/>
        <end position="208"/>
    </location>
</feature>
<dbReference type="AlphaFoldDB" id="A0A097EGJ9"/>